<comment type="caution">
    <text evidence="1">The sequence shown here is derived from an EMBL/GenBank/DDBJ whole genome shotgun (WGS) entry which is preliminary data.</text>
</comment>
<reference evidence="1 2" key="1">
    <citation type="journal article" date="2014" name="Front. Microbiol.">
        <title>Population and genomic analysis of the genus Halorubrum.</title>
        <authorList>
            <person name="Fullmer M.S."/>
            <person name="Soucy S.M."/>
            <person name="Swithers K.S."/>
            <person name="Makkay A.M."/>
            <person name="Wheeler R."/>
            <person name="Ventosa A."/>
            <person name="Gogarten J.P."/>
            <person name="Papke R.T."/>
        </authorList>
    </citation>
    <scope>NUCLEOTIDE SEQUENCE [LARGE SCALE GENOMIC DNA]</scope>
    <source>
        <strain evidence="1 2">LD3</strain>
    </source>
</reference>
<gene>
    <name evidence="1" type="ORF">DJ83_13740</name>
</gene>
<name>A0A256ISD6_HALEZ</name>
<sequence length="120" mass="13601">MSSNEKTDLQREILLTWYNNPNATNKEISEACDCSASYVSTVKNRFDNYNEMEAMMDQQDKQMEQMFGDGIFDTSTQSGNQQGIVEQYEELPNNLAGHIMRGIILVVLAYAGFEILTTLV</sequence>
<proteinExistence type="predicted"/>
<evidence type="ECO:0000313" key="2">
    <source>
        <dbReference type="Proteomes" id="UP000216409"/>
    </source>
</evidence>
<accession>A0A256ISD6</accession>
<dbReference type="Proteomes" id="UP000216409">
    <property type="component" value="Unassembled WGS sequence"/>
</dbReference>
<dbReference type="EMBL" id="NHOW01000159">
    <property type="protein sequence ID" value="OYR59052.1"/>
    <property type="molecule type" value="Genomic_DNA"/>
</dbReference>
<dbReference type="AlphaFoldDB" id="A0A256ISD6"/>
<protein>
    <submittedName>
        <fullName evidence="1">Winged helix-turn-helix domain-containing protein</fullName>
    </submittedName>
</protein>
<evidence type="ECO:0000313" key="1">
    <source>
        <dbReference type="EMBL" id="OYR59052.1"/>
    </source>
</evidence>
<dbReference type="RefSeq" id="WP_094580408.1">
    <property type="nucleotide sequence ID" value="NZ_NHOW01000159.1"/>
</dbReference>
<organism evidence="1 2">
    <name type="scientific">Halorubrum ezzemoulense</name>
    <name type="common">Halorubrum chaoviator</name>
    <dbReference type="NCBI Taxonomy" id="337243"/>
    <lineage>
        <taxon>Archaea</taxon>
        <taxon>Methanobacteriati</taxon>
        <taxon>Methanobacteriota</taxon>
        <taxon>Stenosarchaea group</taxon>
        <taxon>Halobacteria</taxon>
        <taxon>Halobacteriales</taxon>
        <taxon>Haloferacaceae</taxon>
        <taxon>Halorubrum</taxon>
    </lineage>
</organism>